<dbReference type="Proteomes" id="UP001066276">
    <property type="component" value="Chromosome 3_1"/>
</dbReference>
<keyword evidence="3" id="KW-1185">Reference proteome</keyword>
<evidence type="ECO:0000313" key="3">
    <source>
        <dbReference type="Proteomes" id="UP001066276"/>
    </source>
</evidence>
<gene>
    <name evidence="2" type="ORF">NDU88_007049</name>
</gene>
<reference evidence="2" key="1">
    <citation type="journal article" date="2022" name="bioRxiv">
        <title>Sequencing and chromosome-scale assembly of the giantPleurodeles waltlgenome.</title>
        <authorList>
            <person name="Brown T."/>
            <person name="Elewa A."/>
            <person name="Iarovenko S."/>
            <person name="Subramanian E."/>
            <person name="Araus A.J."/>
            <person name="Petzold A."/>
            <person name="Susuki M."/>
            <person name="Suzuki K.-i.T."/>
            <person name="Hayashi T."/>
            <person name="Toyoda A."/>
            <person name="Oliveira C."/>
            <person name="Osipova E."/>
            <person name="Leigh N.D."/>
            <person name="Simon A."/>
            <person name="Yun M.H."/>
        </authorList>
    </citation>
    <scope>NUCLEOTIDE SEQUENCE</scope>
    <source>
        <strain evidence="2">20211129_DDA</strain>
        <tissue evidence="2">Liver</tissue>
    </source>
</reference>
<dbReference type="AlphaFoldDB" id="A0AAV7UP06"/>
<name>A0AAV7UP06_PLEWA</name>
<feature type="region of interest" description="Disordered" evidence="1">
    <location>
        <begin position="1"/>
        <end position="24"/>
    </location>
</feature>
<comment type="caution">
    <text evidence="2">The sequence shown here is derived from an EMBL/GenBank/DDBJ whole genome shotgun (WGS) entry which is preliminary data.</text>
</comment>
<sequence>MSARSSAELKRAAPAGPCDQNGSEMGQMWQYIHVSHTKRMRQASKEVVIRATYSLTRKLSHCEGPEEKEEQAQVEPPQSECQQALSGQALELLGQDQVEDTQES</sequence>
<feature type="region of interest" description="Disordered" evidence="1">
    <location>
        <begin position="60"/>
        <end position="82"/>
    </location>
</feature>
<accession>A0AAV7UP06</accession>
<evidence type="ECO:0000313" key="2">
    <source>
        <dbReference type="EMBL" id="KAJ1190311.1"/>
    </source>
</evidence>
<organism evidence="2 3">
    <name type="scientific">Pleurodeles waltl</name>
    <name type="common">Iberian ribbed newt</name>
    <dbReference type="NCBI Taxonomy" id="8319"/>
    <lineage>
        <taxon>Eukaryota</taxon>
        <taxon>Metazoa</taxon>
        <taxon>Chordata</taxon>
        <taxon>Craniata</taxon>
        <taxon>Vertebrata</taxon>
        <taxon>Euteleostomi</taxon>
        <taxon>Amphibia</taxon>
        <taxon>Batrachia</taxon>
        <taxon>Caudata</taxon>
        <taxon>Salamandroidea</taxon>
        <taxon>Salamandridae</taxon>
        <taxon>Pleurodelinae</taxon>
        <taxon>Pleurodeles</taxon>
    </lineage>
</organism>
<evidence type="ECO:0000256" key="1">
    <source>
        <dbReference type="SAM" id="MobiDB-lite"/>
    </source>
</evidence>
<dbReference type="EMBL" id="JANPWB010000005">
    <property type="protein sequence ID" value="KAJ1190311.1"/>
    <property type="molecule type" value="Genomic_DNA"/>
</dbReference>
<proteinExistence type="predicted"/>
<protein>
    <submittedName>
        <fullName evidence="2">Uncharacterized protein</fullName>
    </submittedName>
</protein>